<proteinExistence type="predicted"/>
<gene>
    <name evidence="1" type="ORF">LJD61_12935</name>
</gene>
<sequence>MDEETNQIRTSTLFKRLFKTSNLEQFMKKNTGQMQLQSFSKYITELCKNQGQVPERIIKRANIERSFGHQIFKGTRKPSRDTVLQLAFGFDADVDTAQDLLKHAGMSALYPRVRRDAAIIYCLHNRFTIVETQSVLNELELPLIGGGSRVK</sequence>
<dbReference type="Proteomes" id="UP001651880">
    <property type="component" value="Unassembled WGS sequence"/>
</dbReference>
<comment type="caution">
    <text evidence="1">The sequence shown here is derived from an EMBL/GenBank/DDBJ whole genome shotgun (WGS) entry which is preliminary data.</text>
</comment>
<evidence type="ECO:0000313" key="1">
    <source>
        <dbReference type="EMBL" id="MCQ1530449.1"/>
    </source>
</evidence>
<dbReference type="RefSeq" id="WP_255227974.1">
    <property type="nucleotide sequence ID" value="NZ_JAJEKE010000012.1"/>
</dbReference>
<keyword evidence="2" id="KW-1185">Reference proteome</keyword>
<evidence type="ECO:0008006" key="3">
    <source>
        <dbReference type="Google" id="ProtNLM"/>
    </source>
</evidence>
<reference evidence="1 2" key="1">
    <citation type="submission" date="2021-10" db="EMBL/GenBank/DDBJ databases">
        <title>Lutispora strain m25 sp. nov., a thermophilic, non-spore-forming bacterium isolated from a lab-scale methanogenic bioreactor digesting anaerobic sludge.</title>
        <authorList>
            <person name="El Houari A."/>
            <person name="Mcdonald J."/>
        </authorList>
    </citation>
    <scope>NUCLEOTIDE SEQUENCE [LARGE SCALE GENOMIC DNA]</scope>
    <source>
        <strain evidence="2">m25</strain>
    </source>
</reference>
<accession>A0ABT1NIP5</accession>
<protein>
    <recommendedName>
        <fullName evidence="3">XRE family transcriptional regulator</fullName>
    </recommendedName>
</protein>
<dbReference type="EMBL" id="JAJEKE010000012">
    <property type="protein sequence ID" value="MCQ1530449.1"/>
    <property type="molecule type" value="Genomic_DNA"/>
</dbReference>
<organism evidence="1 2">
    <name type="scientific">Lutispora saccharofermentans</name>
    <dbReference type="NCBI Taxonomy" id="3024236"/>
    <lineage>
        <taxon>Bacteria</taxon>
        <taxon>Bacillati</taxon>
        <taxon>Bacillota</taxon>
        <taxon>Clostridia</taxon>
        <taxon>Lutisporales</taxon>
        <taxon>Lutisporaceae</taxon>
        <taxon>Lutispora</taxon>
    </lineage>
</organism>
<evidence type="ECO:0000313" key="2">
    <source>
        <dbReference type="Proteomes" id="UP001651880"/>
    </source>
</evidence>
<name>A0ABT1NIP5_9FIRM</name>